<feature type="transmembrane region" description="Helical" evidence="1">
    <location>
        <begin position="192"/>
        <end position="213"/>
    </location>
</feature>
<dbReference type="EMBL" id="JAERSG010000002">
    <property type="protein sequence ID" value="MBL0747480.1"/>
    <property type="molecule type" value="Genomic_DNA"/>
</dbReference>
<organism evidence="2 3">
    <name type="scientific">Nocardioides baculatus</name>
    <dbReference type="NCBI Taxonomy" id="2801337"/>
    <lineage>
        <taxon>Bacteria</taxon>
        <taxon>Bacillati</taxon>
        <taxon>Actinomycetota</taxon>
        <taxon>Actinomycetes</taxon>
        <taxon>Propionibacteriales</taxon>
        <taxon>Nocardioidaceae</taxon>
        <taxon>Nocardioides</taxon>
    </lineage>
</organism>
<feature type="transmembrane region" description="Helical" evidence="1">
    <location>
        <begin position="108"/>
        <end position="126"/>
    </location>
</feature>
<gene>
    <name evidence="2" type="ORF">JI751_07660</name>
</gene>
<evidence type="ECO:0000313" key="3">
    <source>
        <dbReference type="Proteomes" id="UP000636918"/>
    </source>
</evidence>
<dbReference type="Pfam" id="PF09852">
    <property type="entry name" value="DUF2079"/>
    <property type="match status" value="1"/>
</dbReference>
<keyword evidence="3" id="KW-1185">Reference proteome</keyword>
<evidence type="ECO:0000313" key="2">
    <source>
        <dbReference type="EMBL" id="MBL0747480.1"/>
    </source>
</evidence>
<keyword evidence="1" id="KW-1133">Transmembrane helix</keyword>
<evidence type="ECO:0000256" key="1">
    <source>
        <dbReference type="SAM" id="Phobius"/>
    </source>
</evidence>
<reference evidence="2 3" key="1">
    <citation type="submission" date="2021-01" db="EMBL/GenBank/DDBJ databases">
        <title>Genome seq and assembly of Nocardiodes sp. G10.</title>
        <authorList>
            <person name="Chhetri G."/>
        </authorList>
    </citation>
    <scope>NUCLEOTIDE SEQUENCE [LARGE SCALE GENOMIC DNA]</scope>
    <source>
        <strain evidence="2 3">G10</strain>
    </source>
</reference>
<feature type="transmembrane region" description="Helical" evidence="1">
    <location>
        <begin position="332"/>
        <end position="352"/>
    </location>
</feature>
<feature type="transmembrane region" description="Helical" evidence="1">
    <location>
        <begin position="301"/>
        <end position="320"/>
    </location>
</feature>
<protein>
    <submittedName>
        <fullName evidence="2">DUF2079 domain-containing protein</fullName>
    </submittedName>
</protein>
<dbReference type="RefSeq" id="WP_201935251.1">
    <property type="nucleotide sequence ID" value="NZ_JAERSG010000002.1"/>
</dbReference>
<comment type="caution">
    <text evidence="2">The sequence shown here is derived from an EMBL/GenBank/DDBJ whole genome shotgun (WGS) entry which is preliminary data.</text>
</comment>
<sequence>MAPLALFSLILFTWYATYAVVRHNRFLTAAFDLGIFDQAARQYSQFQVPVVPIRGEGLVVLSDHFHPIVATLAPLYWVWDDPRTLLVAQAALVAAAVPVVHGFARRRLAHWSAGAFTAVFAVGWPLQQLIHFDFHELAFAVPLLALAMDALDRKADRSLVVWCVALLLVREDMGLLVAMLGLLRARTRPRSVGLGVVVGGAMAVVVITQLVMARLSPVGSWLYWSYDALGEDPRSAITWILGHPWQTVQMLFEPRMKSLTWLCLFVPLLFLPLLSPYVVVAAPLLAAQFLTSRELLWQPTFHYWAPLWVILVLAAVDGAARIRSRRSVVVPTVPLVAGAISVMGIALLPSLYPVLRLTDTDVDQGHHLEHQRMLVSAVPENTCVEADNYIAPHLTSTNKVGMPGGLTDPPADFLALDMSAPTVAFEQATPEEARRAAEAEGYTAVWQQGSLVLLRAPDYAGPRADCSP</sequence>
<dbReference type="InterPro" id="IPR018650">
    <property type="entry name" value="STSV1_Orf64"/>
</dbReference>
<feature type="transmembrane region" description="Helical" evidence="1">
    <location>
        <begin position="159"/>
        <end position="180"/>
    </location>
</feature>
<feature type="transmembrane region" description="Helical" evidence="1">
    <location>
        <begin position="259"/>
        <end position="281"/>
    </location>
</feature>
<dbReference type="Proteomes" id="UP000636918">
    <property type="component" value="Unassembled WGS sequence"/>
</dbReference>
<keyword evidence="1" id="KW-0812">Transmembrane</keyword>
<proteinExistence type="predicted"/>
<name>A0ABS1L715_9ACTN</name>
<accession>A0ABS1L715</accession>
<keyword evidence="1" id="KW-0472">Membrane</keyword>